<dbReference type="PROSITE" id="PS01028">
    <property type="entry name" value="DEHYDROQUINASE_I"/>
    <property type="match status" value="1"/>
</dbReference>
<comment type="caution">
    <text evidence="5">Lacks conserved residue(s) required for the propagation of feature annotation.</text>
</comment>
<comment type="caution">
    <text evidence="6">The sequence shown here is derived from an EMBL/GenBank/DDBJ whole genome shotgun (WGS) entry which is preliminary data.</text>
</comment>
<keyword evidence="2 5" id="KW-0057">Aromatic amino acid biosynthesis</keyword>
<dbReference type="PANTHER" id="PTHR43699">
    <property type="entry name" value="3-DEHYDROQUINATE DEHYDRATASE"/>
    <property type="match status" value="1"/>
</dbReference>
<protein>
    <recommendedName>
        <fullName evidence="5">3-dehydroquinate dehydratase</fullName>
        <shortName evidence="5">3-dehydroquinase</shortName>
        <ecNumber evidence="5">4.2.1.10</ecNumber>
    </recommendedName>
    <alternativeName>
        <fullName evidence="5">Type I DHQase</fullName>
    </alternativeName>
    <alternativeName>
        <fullName evidence="5">Type I dehydroquinase</fullName>
        <shortName evidence="5">DHQ1</shortName>
    </alternativeName>
</protein>
<comment type="function">
    <text evidence="5">Involved in the third step of the chorismate pathway, which leads to the biosynthesis of aromatic amino acids. Catalyzes the cis-dehydration of 3-dehydroquinate (DHQ) and introduces the first double bond of the aromatic ring to yield 3-dehydroshikimate.</text>
</comment>
<dbReference type="Pfam" id="PF01487">
    <property type="entry name" value="DHquinase_I"/>
    <property type="match status" value="1"/>
</dbReference>
<dbReference type="HAMAP" id="MF_00214">
    <property type="entry name" value="AroD"/>
    <property type="match status" value="1"/>
</dbReference>
<reference evidence="6" key="1">
    <citation type="submission" date="2020-08" db="EMBL/GenBank/DDBJ databases">
        <title>Genome public.</title>
        <authorList>
            <person name="Liu C."/>
            <person name="Sun Q."/>
        </authorList>
    </citation>
    <scope>NUCLEOTIDE SEQUENCE</scope>
    <source>
        <strain evidence="6">BX22</strain>
    </source>
</reference>
<keyword evidence="5" id="KW-0028">Amino-acid biosynthesis</keyword>
<feature type="active site" description="Schiff-base intermediate with substrate" evidence="5">
    <location>
        <position position="170"/>
    </location>
</feature>
<dbReference type="GO" id="GO:0009423">
    <property type="term" value="P:chorismate biosynthetic process"/>
    <property type="evidence" value="ECO:0007669"/>
    <property type="project" value="UniProtKB-UniRule"/>
</dbReference>
<dbReference type="GO" id="GO:0009073">
    <property type="term" value="P:aromatic amino acid family biosynthetic process"/>
    <property type="evidence" value="ECO:0007669"/>
    <property type="project" value="UniProtKB-KW"/>
</dbReference>
<dbReference type="InterPro" id="IPR001381">
    <property type="entry name" value="DHquinase_I"/>
</dbReference>
<dbReference type="InterPro" id="IPR013785">
    <property type="entry name" value="Aldolase_TIM"/>
</dbReference>
<organism evidence="6 7">
    <name type="scientific">Ornithinibacillus hominis</name>
    <dbReference type="NCBI Taxonomy" id="2763055"/>
    <lineage>
        <taxon>Bacteria</taxon>
        <taxon>Bacillati</taxon>
        <taxon>Bacillota</taxon>
        <taxon>Bacilli</taxon>
        <taxon>Bacillales</taxon>
        <taxon>Bacillaceae</taxon>
        <taxon>Ornithinibacillus</taxon>
    </lineage>
</organism>
<dbReference type="SUPFAM" id="SSF51569">
    <property type="entry name" value="Aldolase"/>
    <property type="match status" value="1"/>
</dbReference>
<dbReference type="InterPro" id="IPR050146">
    <property type="entry name" value="Type-I_3-dehydroquinase"/>
</dbReference>
<dbReference type="EMBL" id="JACOOL010000010">
    <property type="protein sequence ID" value="MBC5637798.1"/>
    <property type="molecule type" value="Genomic_DNA"/>
</dbReference>
<dbReference type="Proteomes" id="UP000637359">
    <property type="component" value="Unassembled WGS sequence"/>
</dbReference>
<dbReference type="Gene3D" id="3.20.20.70">
    <property type="entry name" value="Aldolase class I"/>
    <property type="match status" value="1"/>
</dbReference>
<comment type="subunit">
    <text evidence="5">Homodimer.</text>
</comment>
<keyword evidence="7" id="KW-1185">Reference proteome</keyword>
<evidence type="ECO:0000313" key="6">
    <source>
        <dbReference type="EMBL" id="MBC5637798.1"/>
    </source>
</evidence>
<dbReference type="AlphaFoldDB" id="A0A923L7A8"/>
<feature type="binding site" evidence="5">
    <location>
        <position position="236"/>
    </location>
    <ligand>
        <name>3-dehydroquinate</name>
        <dbReference type="ChEBI" id="CHEBI:32364"/>
    </ligand>
</feature>
<feature type="binding site" evidence="5">
    <location>
        <position position="82"/>
    </location>
    <ligand>
        <name>3-dehydroquinate</name>
        <dbReference type="ChEBI" id="CHEBI:32364"/>
    </ligand>
</feature>
<dbReference type="GO" id="GO:0008652">
    <property type="term" value="P:amino acid biosynthetic process"/>
    <property type="evidence" value="ECO:0007669"/>
    <property type="project" value="UniProtKB-KW"/>
</dbReference>
<feature type="binding site" evidence="5">
    <location>
        <position position="232"/>
    </location>
    <ligand>
        <name>3-dehydroquinate</name>
        <dbReference type="ChEBI" id="CHEBI:32364"/>
    </ligand>
</feature>
<dbReference type="PANTHER" id="PTHR43699:SF1">
    <property type="entry name" value="3-DEHYDROQUINATE DEHYDRATASE"/>
    <property type="match status" value="1"/>
</dbReference>
<evidence type="ECO:0000256" key="1">
    <source>
        <dbReference type="ARBA" id="ARBA00001864"/>
    </source>
</evidence>
<evidence type="ECO:0000256" key="3">
    <source>
        <dbReference type="ARBA" id="ARBA00023239"/>
    </source>
</evidence>
<evidence type="ECO:0000313" key="7">
    <source>
        <dbReference type="Proteomes" id="UP000637359"/>
    </source>
</evidence>
<dbReference type="GO" id="GO:0003855">
    <property type="term" value="F:3-dehydroquinate dehydratase activity"/>
    <property type="evidence" value="ECO:0007669"/>
    <property type="project" value="UniProtKB-UniRule"/>
</dbReference>
<dbReference type="InterPro" id="IPR018508">
    <property type="entry name" value="3-dehydroquinate_DH_AS"/>
</dbReference>
<evidence type="ECO:0000256" key="5">
    <source>
        <dbReference type="HAMAP-Rule" id="MF_00214"/>
    </source>
</evidence>
<dbReference type="FunFam" id="3.20.20.70:FF:000047">
    <property type="entry name" value="3-dehydroquinate dehydratase"/>
    <property type="match status" value="1"/>
</dbReference>
<feature type="binding site" evidence="5">
    <location>
        <position position="213"/>
    </location>
    <ligand>
        <name>3-dehydroquinate</name>
        <dbReference type="ChEBI" id="CHEBI:32364"/>
    </ligand>
</feature>
<comment type="pathway">
    <text evidence="5">Metabolic intermediate biosynthesis; chorismate biosynthesis; chorismate from D-erythrose 4-phosphate and phosphoenolpyruvate: step 3/7.</text>
</comment>
<feature type="binding site" evidence="5">
    <location>
        <begin position="46"/>
        <end position="48"/>
    </location>
    <ligand>
        <name>3-dehydroquinate</name>
        <dbReference type="ChEBI" id="CHEBI:32364"/>
    </ligand>
</feature>
<dbReference type="NCBIfam" id="TIGR01093">
    <property type="entry name" value="aroD"/>
    <property type="match status" value="1"/>
</dbReference>
<keyword evidence="3 5" id="KW-0456">Lyase</keyword>
<proteinExistence type="inferred from homology"/>
<comment type="similarity">
    <text evidence="5">Belongs to the type-I 3-dehydroquinase family.</text>
</comment>
<sequence length="253" mass="28409">MQTIKVRDITIGEGLPKIIVPIVGSSEQELMSEIEKVMAMEPDIIEWRADTFEFVEDLHSVMKALGKISELVKNVPLLFTFRTIHEGGNKEIPLEYYEQLMVKVIQSRVADMVDVELFLDDMMVKRLVSSAKENQVYVVLSNHDFQKTPKKEEIISRLIDMQNLGADIPKIAVMPKNKEDVITLLEVTNIMKEKYADRPFITISMGGDGLISRLSCHVFGSVATFASGVSESAPGQIPVSELKKVLAIIHKYS</sequence>
<evidence type="ECO:0000256" key="2">
    <source>
        <dbReference type="ARBA" id="ARBA00023141"/>
    </source>
</evidence>
<feature type="active site" description="Proton donor/acceptor" evidence="5">
    <location>
        <position position="143"/>
    </location>
</feature>
<dbReference type="GO" id="GO:0046279">
    <property type="term" value="P:3,4-dihydroxybenzoate biosynthetic process"/>
    <property type="evidence" value="ECO:0007669"/>
    <property type="project" value="UniProtKB-ARBA"/>
</dbReference>
<keyword evidence="4 5" id="KW-0704">Schiff base</keyword>
<evidence type="ECO:0000256" key="4">
    <source>
        <dbReference type="ARBA" id="ARBA00023270"/>
    </source>
</evidence>
<dbReference type="CDD" id="cd00502">
    <property type="entry name" value="DHQase_I"/>
    <property type="match status" value="1"/>
</dbReference>
<gene>
    <name evidence="5" type="primary">aroD</name>
    <name evidence="6" type="ORF">H8S33_13360</name>
</gene>
<name>A0A923L7A8_9BACI</name>
<accession>A0A923L7A8</accession>
<comment type="catalytic activity">
    <reaction evidence="1 5">
        <text>3-dehydroquinate = 3-dehydroshikimate + H2O</text>
        <dbReference type="Rhea" id="RHEA:21096"/>
        <dbReference type="ChEBI" id="CHEBI:15377"/>
        <dbReference type="ChEBI" id="CHEBI:16630"/>
        <dbReference type="ChEBI" id="CHEBI:32364"/>
        <dbReference type="EC" id="4.2.1.10"/>
    </reaction>
</comment>
<dbReference type="EC" id="4.2.1.10" evidence="5"/>
<dbReference type="RefSeq" id="WP_186870509.1">
    <property type="nucleotide sequence ID" value="NZ_JACOOL010000010.1"/>
</dbReference>